<dbReference type="SUPFAM" id="SSF53335">
    <property type="entry name" value="S-adenosyl-L-methionine-dependent methyltransferases"/>
    <property type="match status" value="1"/>
</dbReference>
<dbReference type="Pfam" id="PF01564">
    <property type="entry name" value="Spermine_synth"/>
    <property type="match status" value="1"/>
</dbReference>
<dbReference type="Pfam" id="PF17284">
    <property type="entry name" value="Spermine_synt_N"/>
    <property type="match status" value="1"/>
</dbReference>
<dbReference type="PROSITE" id="PS51006">
    <property type="entry name" value="PABS_2"/>
    <property type="match status" value="1"/>
</dbReference>
<accession>A0A9W7NMA5</accession>
<feature type="binding site" evidence="5">
    <location>
        <position position="36"/>
    </location>
    <ligand>
        <name>S-methyl-5'-thioadenosine</name>
        <dbReference type="ChEBI" id="CHEBI:17509"/>
    </ligand>
</feature>
<feature type="binding site" evidence="5">
    <location>
        <position position="67"/>
    </location>
    <ligand>
        <name>spermidine</name>
        <dbReference type="ChEBI" id="CHEBI:57834"/>
    </ligand>
</feature>
<dbReference type="GO" id="GO:0008295">
    <property type="term" value="P:spermidine biosynthetic process"/>
    <property type="evidence" value="ECO:0007669"/>
    <property type="project" value="UniProtKB-UniRule"/>
</dbReference>
<comment type="caution">
    <text evidence="8">The sequence shown here is derived from an EMBL/GenBank/DDBJ whole genome shotgun (WGS) entry which is preliminary data.</text>
</comment>
<feature type="domain" description="PABS" evidence="7">
    <location>
        <begin position="7"/>
        <end position="246"/>
    </location>
</feature>
<evidence type="ECO:0000256" key="5">
    <source>
        <dbReference type="HAMAP-Rule" id="MF_00198"/>
    </source>
</evidence>
<keyword evidence="9" id="KW-1185">Reference proteome</keyword>
<evidence type="ECO:0000256" key="1">
    <source>
        <dbReference type="ARBA" id="ARBA00007867"/>
    </source>
</evidence>
<keyword evidence="2 5" id="KW-0808">Transferase</keyword>
<comment type="function">
    <text evidence="5">Catalyzes the irreversible transfer of a propylamine group from the amino donor S-adenosylmethioninamine (decarboxy-AdoMet) to putrescine (1,4-diaminobutane) to yield spermidine.</text>
</comment>
<gene>
    <name evidence="5" type="primary">speE</name>
    <name evidence="8" type="ORF">DS843_05355</name>
</gene>
<dbReference type="OrthoDB" id="9793120at2"/>
<dbReference type="InterPro" id="IPR001045">
    <property type="entry name" value="Spermi_synthase"/>
</dbReference>
<feature type="binding site" evidence="5">
    <location>
        <position position="91"/>
    </location>
    <ligand>
        <name>spermidine</name>
        <dbReference type="ChEBI" id="CHEBI:57834"/>
    </ligand>
</feature>
<dbReference type="Proteomes" id="UP000480854">
    <property type="component" value="Unassembled WGS sequence"/>
</dbReference>
<dbReference type="GO" id="GO:0005829">
    <property type="term" value="C:cytosol"/>
    <property type="evidence" value="ECO:0007669"/>
    <property type="project" value="TreeGrafter"/>
</dbReference>
<dbReference type="PANTHER" id="PTHR11558:SF11">
    <property type="entry name" value="SPERMIDINE SYNTHASE"/>
    <property type="match status" value="1"/>
</dbReference>
<dbReference type="RefSeq" id="WP_149467857.1">
    <property type="nucleotide sequence ID" value="NZ_QOKW01000003.1"/>
</dbReference>
<dbReference type="NCBIfam" id="TIGR00417">
    <property type="entry name" value="speE"/>
    <property type="match status" value="1"/>
</dbReference>
<feature type="binding site" evidence="5">
    <location>
        <begin position="166"/>
        <end position="169"/>
    </location>
    <ligand>
        <name>spermidine</name>
        <dbReference type="ChEBI" id="CHEBI:57834"/>
    </ligand>
</feature>
<comment type="similarity">
    <text evidence="1 5">Belongs to the spermidine/spermine synthase family.</text>
</comment>
<reference evidence="8 9" key="1">
    <citation type="submission" date="2018-07" db="EMBL/GenBank/DDBJ databases">
        <title>Genome sequence of Azospirillum sp. ATCC 49961.</title>
        <authorList>
            <person name="Sant'Anna F.H."/>
            <person name="Baldani J.I."/>
            <person name="Zilli J.E."/>
            <person name="Reis V.M."/>
            <person name="Hartmann A."/>
            <person name="Cruz L."/>
            <person name="de Souza E.M."/>
            <person name="de Oliveira Pedrosa F."/>
            <person name="Passaglia L.M.P."/>
        </authorList>
    </citation>
    <scope>NUCLEOTIDE SEQUENCE [LARGE SCALE GENOMIC DNA]</scope>
    <source>
        <strain evidence="8 9">ATCC 49961</strain>
    </source>
</reference>
<keyword evidence="3 5" id="KW-0745">Spermidine biosynthesis</keyword>
<keyword evidence="4 5" id="KW-0620">Polyamine biosynthesis</keyword>
<evidence type="ECO:0000313" key="9">
    <source>
        <dbReference type="Proteomes" id="UP000480854"/>
    </source>
</evidence>
<sequence length="292" mass="32196">MSGDSTEGWYDETLYPDVAQRLRMGRVLHRDRTGLQDLVIFENPVLGRVMALDGVIQTTEGDEFVYHEMLTHVPILAHGRVRRVLIVGGGDGGMLRRCLEHKAVERVTMVEIDRTVVDLSIAHLPSISAGAFDDPRTDLVIADGCAFVKNEAVKETAERFDVIIVDSTDPHGPGAVLFTEEFYADCKARLTPGGVLLTQNGVPFLQPGELKDSHRRLGRLFRDAGFFVAPVPSYYGGFMAFGWATDDEALRRQTAEAIRPRFAAAGLTTRYYTPDIHAASFALPAFMLDALA</sequence>
<dbReference type="AlphaFoldDB" id="A0A9W7NMA5"/>
<feature type="binding site" evidence="5">
    <location>
        <position position="111"/>
    </location>
    <ligand>
        <name>S-methyl-5'-thioadenosine</name>
        <dbReference type="ChEBI" id="CHEBI:17509"/>
    </ligand>
</feature>
<dbReference type="InterPro" id="IPR030374">
    <property type="entry name" value="PABS"/>
</dbReference>
<dbReference type="InterPro" id="IPR029063">
    <property type="entry name" value="SAM-dependent_MTases_sf"/>
</dbReference>
<dbReference type="Gene3D" id="3.40.50.150">
    <property type="entry name" value="Vaccinia Virus protein VP39"/>
    <property type="match status" value="1"/>
</dbReference>
<feature type="binding site" evidence="5">
    <location>
        <position position="173"/>
    </location>
    <ligand>
        <name>S-methyl-5'-thioadenosine</name>
        <dbReference type="ChEBI" id="CHEBI:17509"/>
    </ligand>
</feature>
<feature type="active site" description="Proton acceptor" evidence="5 6">
    <location>
        <position position="166"/>
    </location>
</feature>
<comment type="subunit">
    <text evidence="5">Homodimer or homotetramer.</text>
</comment>
<dbReference type="NCBIfam" id="NF002010">
    <property type="entry name" value="PRK00811.1"/>
    <property type="match status" value="1"/>
</dbReference>
<name>A0A9W7NMA5_9PROT</name>
<evidence type="ECO:0000313" key="8">
    <source>
        <dbReference type="EMBL" id="KAA0682840.1"/>
    </source>
</evidence>
<dbReference type="HAMAP" id="MF_00198">
    <property type="entry name" value="Spermidine_synth"/>
    <property type="match status" value="1"/>
</dbReference>
<evidence type="ECO:0000256" key="2">
    <source>
        <dbReference type="ARBA" id="ARBA00022679"/>
    </source>
</evidence>
<dbReference type="CDD" id="cd02440">
    <property type="entry name" value="AdoMet_MTases"/>
    <property type="match status" value="1"/>
</dbReference>
<dbReference type="InterPro" id="IPR035246">
    <property type="entry name" value="Spermidine_synt_N"/>
</dbReference>
<organism evidence="8 9">
    <name type="scientific">Roseomonas genomospecies 6</name>
    <dbReference type="NCBI Taxonomy" id="214106"/>
    <lineage>
        <taxon>Bacteria</taxon>
        <taxon>Pseudomonadati</taxon>
        <taxon>Pseudomonadota</taxon>
        <taxon>Alphaproteobacteria</taxon>
        <taxon>Acetobacterales</taxon>
        <taxon>Roseomonadaceae</taxon>
        <taxon>Roseomonas</taxon>
    </lineage>
</organism>
<dbReference type="EMBL" id="QOKW01000003">
    <property type="protein sequence ID" value="KAA0682840.1"/>
    <property type="molecule type" value="Genomic_DNA"/>
</dbReference>
<dbReference type="PANTHER" id="PTHR11558">
    <property type="entry name" value="SPERMIDINE/SPERMINE SYNTHASE"/>
    <property type="match status" value="1"/>
</dbReference>
<protein>
    <recommendedName>
        <fullName evidence="5">Polyamine aminopropyltransferase</fullName>
    </recommendedName>
    <alternativeName>
        <fullName evidence="5">Putrescine aminopropyltransferase</fullName>
        <shortName evidence="5">PAPT</shortName>
    </alternativeName>
    <alternativeName>
        <fullName evidence="5">Spermidine synthase</fullName>
        <shortName evidence="5">SPDS</shortName>
        <shortName evidence="5">SPDSY</shortName>
        <ecNumber evidence="5">2.5.1.16</ecNumber>
    </alternativeName>
</protein>
<dbReference type="Gene3D" id="2.30.140.10">
    <property type="entry name" value="Spermidine synthase, tetramerisation domain"/>
    <property type="match status" value="1"/>
</dbReference>
<feature type="binding site" evidence="5">
    <location>
        <begin position="143"/>
        <end position="144"/>
    </location>
    <ligand>
        <name>S-methyl-5'-thioadenosine</name>
        <dbReference type="ChEBI" id="CHEBI:17509"/>
    </ligand>
</feature>
<evidence type="ECO:0000259" key="7">
    <source>
        <dbReference type="PROSITE" id="PS51006"/>
    </source>
</evidence>
<evidence type="ECO:0000256" key="4">
    <source>
        <dbReference type="ARBA" id="ARBA00023115"/>
    </source>
</evidence>
<dbReference type="GO" id="GO:0004766">
    <property type="term" value="F:spermidine synthase activity"/>
    <property type="evidence" value="ECO:0007669"/>
    <property type="project" value="UniProtKB-UniRule"/>
</dbReference>
<comment type="pathway">
    <text evidence="5">Amine and polyamine biosynthesis; spermidine biosynthesis; spermidine from putrescine: step 1/1.</text>
</comment>
<dbReference type="InterPro" id="IPR037163">
    <property type="entry name" value="Spermidine_synt_N_sf"/>
</dbReference>
<evidence type="ECO:0000256" key="3">
    <source>
        <dbReference type="ARBA" id="ARBA00023066"/>
    </source>
</evidence>
<evidence type="ECO:0000256" key="6">
    <source>
        <dbReference type="PROSITE-ProRule" id="PRU00354"/>
    </source>
</evidence>
<dbReference type="EC" id="2.5.1.16" evidence="5"/>
<proteinExistence type="inferred from homology"/>
<comment type="catalytic activity">
    <reaction evidence="5">
        <text>S-adenosyl 3-(methylsulfanyl)propylamine + putrescine = S-methyl-5'-thioadenosine + spermidine + H(+)</text>
        <dbReference type="Rhea" id="RHEA:12721"/>
        <dbReference type="ChEBI" id="CHEBI:15378"/>
        <dbReference type="ChEBI" id="CHEBI:17509"/>
        <dbReference type="ChEBI" id="CHEBI:57443"/>
        <dbReference type="ChEBI" id="CHEBI:57834"/>
        <dbReference type="ChEBI" id="CHEBI:326268"/>
        <dbReference type="EC" id="2.5.1.16"/>
    </reaction>
</comment>